<name>A0A2T4SWD4_STAGA</name>
<dbReference type="RefSeq" id="WP_107527348.1">
    <property type="nucleotide sequence ID" value="NZ_JAIBNS010000008.1"/>
</dbReference>
<proteinExistence type="predicted"/>
<gene>
    <name evidence="2" type="ORF">BUZ01_08275</name>
</gene>
<comment type="caution">
    <text evidence="2">The sequence shown here is derived from an EMBL/GenBank/DDBJ whole genome shotgun (WGS) entry which is preliminary data.</text>
</comment>
<feature type="domain" description="YokE-like PH" evidence="1">
    <location>
        <begin position="31"/>
        <end position="103"/>
    </location>
</feature>
<dbReference type="Proteomes" id="UP000283576">
    <property type="component" value="Unassembled WGS sequence"/>
</dbReference>
<dbReference type="InterPro" id="IPR039519">
    <property type="entry name" value="YokE-like_PH"/>
</dbReference>
<evidence type="ECO:0000259" key="1">
    <source>
        <dbReference type="Pfam" id="PF14470"/>
    </source>
</evidence>
<dbReference type="Pfam" id="PF14470">
    <property type="entry name" value="bPH_3"/>
    <property type="match status" value="1"/>
</dbReference>
<dbReference type="AlphaFoldDB" id="A0A2T4SWD4"/>
<sequence>MILDKVNPNDLYPTEEQGPTVLGTIEYNMHGTSEFEGAFIATNERLILNVDMNGEFYYRSIAYNEIEQIEAHDDSIQFVFNVGPMPMKELQKGDIQTFVDYVKSQMPS</sequence>
<evidence type="ECO:0000313" key="2">
    <source>
        <dbReference type="EMBL" id="RIL42846.1"/>
    </source>
</evidence>
<dbReference type="EMBL" id="QXRZ01000004">
    <property type="protein sequence ID" value="RIL42846.1"/>
    <property type="molecule type" value="Genomic_DNA"/>
</dbReference>
<reference evidence="2 3" key="1">
    <citation type="journal article" date="2016" name="Front. Microbiol.">
        <title>Comprehensive Phylogenetic Analysis of Bovine Non-aureus Staphylococci Species Based on Whole-Genome Sequencing.</title>
        <authorList>
            <person name="Naushad S."/>
            <person name="Barkema H.W."/>
            <person name="Luby C."/>
            <person name="Condas L.A."/>
            <person name="Nobrega D.B."/>
            <person name="Carson D.A."/>
            <person name="De Buck J."/>
        </authorList>
    </citation>
    <scope>NUCLEOTIDE SEQUENCE [LARGE SCALE GENOMIC DNA]</scope>
    <source>
        <strain evidence="2 3">SNUC 1388</strain>
    </source>
</reference>
<organism evidence="2 3">
    <name type="scientific">Staphylococcus gallinarum</name>
    <dbReference type="NCBI Taxonomy" id="1293"/>
    <lineage>
        <taxon>Bacteria</taxon>
        <taxon>Bacillati</taxon>
        <taxon>Bacillota</taxon>
        <taxon>Bacilli</taxon>
        <taxon>Bacillales</taxon>
        <taxon>Staphylococcaceae</taxon>
        <taxon>Staphylococcus</taxon>
    </lineage>
</organism>
<accession>A0A2T4SWD4</accession>
<evidence type="ECO:0000313" key="3">
    <source>
        <dbReference type="Proteomes" id="UP000283576"/>
    </source>
</evidence>
<protein>
    <recommendedName>
        <fullName evidence="1">YokE-like PH domain-containing protein</fullName>
    </recommendedName>
</protein>